<evidence type="ECO:0000256" key="9">
    <source>
        <dbReference type="PROSITE-ProRule" id="PRU01355"/>
    </source>
</evidence>
<dbReference type="GO" id="GO:0006508">
    <property type="term" value="P:proteolysis"/>
    <property type="evidence" value="ECO:0007669"/>
    <property type="project" value="InterPro"/>
</dbReference>
<dbReference type="PANTHER" id="PTHR10514">
    <property type="entry name" value="ANGIOTENSIN-CONVERTING ENZYME"/>
    <property type="match status" value="1"/>
</dbReference>
<feature type="binding site" evidence="6">
    <location>
        <position position="158"/>
    </location>
    <ligand>
        <name>Zn(2+)</name>
        <dbReference type="ChEBI" id="CHEBI:29105"/>
        <label>1</label>
        <note>catalytic</note>
    </ligand>
</feature>
<proteinExistence type="inferred from homology"/>
<evidence type="ECO:0000256" key="7">
    <source>
        <dbReference type="PIRSR" id="PIRSR601548-8"/>
    </source>
</evidence>
<feature type="binding site" evidence="7">
    <location>
        <position position="158"/>
    </location>
    <ligand>
        <name>Zn(2+)</name>
        <dbReference type="ChEBI" id="CHEBI:29105"/>
        <label>2</label>
        <note>catalytic</note>
    </ligand>
</feature>
<dbReference type="Pfam" id="PF01401">
    <property type="entry name" value="Peptidase_M2"/>
    <property type="match status" value="2"/>
</dbReference>
<reference evidence="10" key="1">
    <citation type="submission" date="2021-02" db="EMBL/GenBank/DDBJ databases">
        <authorList>
            <person name="Nowell W R."/>
        </authorList>
    </citation>
    <scope>NUCLEOTIDE SEQUENCE</scope>
    <source>
        <strain evidence="10">Ploen Becks lab</strain>
    </source>
</reference>
<dbReference type="GO" id="GO:0008237">
    <property type="term" value="F:metallopeptidase activity"/>
    <property type="evidence" value="ECO:0007669"/>
    <property type="project" value="InterPro"/>
</dbReference>
<keyword evidence="3" id="KW-1015">Disulfide bond</keyword>
<evidence type="ECO:0000256" key="6">
    <source>
        <dbReference type="PIRSR" id="PIRSR601548-3"/>
    </source>
</evidence>
<evidence type="ECO:0000256" key="1">
    <source>
        <dbReference type="ARBA" id="ARBA00008139"/>
    </source>
</evidence>
<dbReference type="PROSITE" id="PS52011">
    <property type="entry name" value="PEPTIDASE_M2"/>
    <property type="match status" value="1"/>
</dbReference>
<feature type="binding site" evidence="6">
    <location>
        <position position="182"/>
    </location>
    <ligand>
        <name>Zn(2+)</name>
        <dbReference type="ChEBI" id="CHEBI:29105"/>
        <label>1</label>
        <note>catalytic</note>
    </ligand>
</feature>
<evidence type="ECO:0008006" key="12">
    <source>
        <dbReference type="Google" id="ProtNLM"/>
    </source>
</evidence>
<feature type="binding site" evidence="7">
    <location>
        <position position="182"/>
    </location>
    <ligand>
        <name>Zn(2+)</name>
        <dbReference type="ChEBI" id="CHEBI:29105"/>
        <label>2</label>
        <note>catalytic</note>
    </ligand>
</feature>
<name>A0A814ATG0_9BILA</name>
<feature type="binding site" evidence="6">
    <location>
        <position position="154"/>
    </location>
    <ligand>
        <name>Zn(2+)</name>
        <dbReference type="ChEBI" id="CHEBI:29105"/>
        <label>1</label>
        <note>catalytic</note>
    </ligand>
</feature>
<organism evidence="10 11">
    <name type="scientific">Brachionus calyciflorus</name>
    <dbReference type="NCBI Taxonomy" id="104777"/>
    <lineage>
        <taxon>Eukaryota</taxon>
        <taxon>Metazoa</taxon>
        <taxon>Spiralia</taxon>
        <taxon>Gnathifera</taxon>
        <taxon>Rotifera</taxon>
        <taxon>Eurotatoria</taxon>
        <taxon>Monogononta</taxon>
        <taxon>Pseudotrocha</taxon>
        <taxon>Ploima</taxon>
        <taxon>Brachionidae</taxon>
        <taxon>Brachionus</taxon>
    </lineage>
</organism>
<gene>
    <name evidence="10" type="ORF">OXX778_LOCUS12308</name>
</gene>
<keyword evidence="11" id="KW-1185">Reference proteome</keyword>
<dbReference type="EMBL" id="CAJNOC010002211">
    <property type="protein sequence ID" value="CAF0919446.1"/>
    <property type="molecule type" value="Genomic_DNA"/>
</dbReference>
<dbReference type="Gene3D" id="1.10.1370.30">
    <property type="match status" value="1"/>
</dbReference>
<dbReference type="Proteomes" id="UP000663879">
    <property type="component" value="Unassembled WGS sequence"/>
</dbReference>
<dbReference type="InterPro" id="IPR001548">
    <property type="entry name" value="Peptidase_M2"/>
</dbReference>
<dbReference type="AlphaFoldDB" id="A0A814ATG0"/>
<evidence type="ECO:0000256" key="5">
    <source>
        <dbReference type="PIRSR" id="PIRSR601548-2"/>
    </source>
</evidence>
<dbReference type="PANTHER" id="PTHR10514:SF27">
    <property type="entry name" value="ANGIOTENSIN-CONVERTING ENZYME"/>
    <property type="match status" value="1"/>
</dbReference>
<feature type="binding site" evidence="7">
    <location>
        <position position="154"/>
    </location>
    <ligand>
        <name>Zn(2+)</name>
        <dbReference type="ChEBI" id="CHEBI:29105"/>
        <label>2</label>
        <note>catalytic</note>
    </ligand>
</feature>
<sequence>MGPNVKNSYTKTIKLKNKAAKENGYKDLSQAWIEKYEDKNFEKNYDKLYETIRPLYDQLHAYKNHNAKLIPAHIIGNIYAETWENIYDISSENFYTSIGLYKMMPTFWKKSMFVKPNKTQVIFHAFSINLYNGYDFRIKMCTEVNQEYFYAIYHEMGHIEYQMAYKKQPLIFNEAPNPGFHEAIGDTIYLSVQTPKHLKKINLIENDFMSYEQEINYLMLIALQKIAFLPYPYLIDKWRWNVFRGNINASNYNHEYWKMR</sequence>
<dbReference type="GO" id="GO:0016020">
    <property type="term" value="C:membrane"/>
    <property type="evidence" value="ECO:0007669"/>
    <property type="project" value="InterPro"/>
</dbReference>
<dbReference type="OrthoDB" id="6362466at2759"/>
<dbReference type="SUPFAM" id="SSF55486">
    <property type="entry name" value="Metalloproteases ('zincins'), catalytic domain"/>
    <property type="match status" value="1"/>
</dbReference>
<protein>
    <recommendedName>
        <fullName evidence="12">Angiotensin-converting enzyme</fullName>
    </recommendedName>
</protein>
<keyword evidence="6" id="KW-0862">Zinc</keyword>
<comment type="caution">
    <text evidence="10">The sequence shown here is derived from an EMBL/GenBank/DDBJ whole genome shotgun (WGS) entry which is preliminary data.</text>
</comment>
<evidence type="ECO:0000313" key="10">
    <source>
        <dbReference type="EMBL" id="CAF0919446.1"/>
    </source>
</evidence>
<evidence type="ECO:0000256" key="8">
    <source>
        <dbReference type="PIRSR" id="PIRSR601548-9"/>
    </source>
</evidence>
<feature type="active site" description="Proton acceptor 2" evidence="8">
    <location>
        <position position="155"/>
    </location>
</feature>
<evidence type="ECO:0000256" key="4">
    <source>
        <dbReference type="ARBA" id="ARBA00023180"/>
    </source>
</evidence>
<keyword evidence="2" id="KW-0732">Signal</keyword>
<feature type="binding site" evidence="5">
    <location>
        <position position="36"/>
    </location>
    <ligand>
        <name>chloride</name>
        <dbReference type="ChEBI" id="CHEBI:17996"/>
        <label>1</label>
    </ligand>
</feature>
<comment type="caution">
    <text evidence="9">Lacks conserved residue(s) required for the propagation of feature annotation.</text>
</comment>
<comment type="similarity">
    <text evidence="1 9">Belongs to the peptidase M2 family.</text>
</comment>
<dbReference type="GO" id="GO:0008241">
    <property type="term" value="F:peptidyl-dipeptidase activity"/>
    <property type="evidence" value="ECO:0007669"/>
    <property type="project" value="InterPro"/>
</dbReference>
<evidence type="ECO:0000313" key="11">
    <source>
        <dbReference type="Proteomes" id="UP000663879"/>
    </source>
</evidence>
<accession>A0A814ATG0</accession>
<keyword evidence="4" id="KW-0325">Glycoprotein</keyword>
<keyword evidence="6" id="KW-0479">Metal-binding</keyword>
<evidence type="ECO:0000256" key="3">
    <source>
        <dbReference type="ARBA" id="ARBA00023157"/>
    </source>
</evidence>
<evidence type="ECO:0000256" key="2">
    <source>
        <dbReference type="ARBA" id="ARBA00022729"/>
    </source>
</evidence>